<reference evidence="2 3" key="1">
    <citation type="submission" date="2015-03" db="EMBL/GenBank/DDBJ databases">
        <title>Genome Sequence of Kiloniella spongiae MEBiC09566, isolated from a marine sponge.</title>
        <authorList>
            <person name="Shao Z."/>
            <person name="Wang L."/>
            <person name="Li X."/>
        </authorList>
    </citation>
    <scope>NUCLEOTIDE SEQUENCE [LARGE SCALE GENOMIC DNA]</scope>
    <source>
        <strain evidence="2 3">MEBiC09566</strain>
    </source>
</reference>
<comment type="caution">
    <text evidence="2">The sequence shown here is derived from an EMBL/GenBank/DDBJ whole genome shotgun (WGS) entry which is preliminary data.</text>
</comment>
<feature type="region of interest" description="Disordered" evidence="1">
    <location>
        <begin position="1"/>
        <end position="69"/>
    </location>
</feature>
<dbReference type="RefSeq" id="WP_047764682.1">
    <property type="nucleotide sequence ID" value="NZ_LAQL01000008.1"/>
</dbReference>
<accession>A0A0H2MC74</accession>
<feature type="compositionally biased region" description="Basic and acidic residues" evidence="1">
    <location>
        <begin position="1"/>
        <end position="11"/>
    </location>
</feature>
<feature type="compositionally biased region" description="Basic and acidic residues" evidence="1">
    <location>
        <begin position="18"/>
        <end position="43"/>
    </location>
</feature>
<name>A0A0H2MC74_9PROT</name>
<evidence type="ECO:0000256" key="1">
    <source>
        <dbReference type="SAM" id="MobiDB-lite"/>
    </source>
</evidence>
<evidence type="ECO:0000313" key="2">
    <source>
        <dbReference type="EMBL" id="KLN60149.1"/>
    </source>
</evidence>
<sequence>MTKARARERAKARAAKSVRKDHNSDLSEQTEEQKQDNHFDRKANSIKGPSMNANHGNFGGARRGAARSN</sequence>
<proteinExistence type="predicted"/>
<dbReference type="EMBL" id="LAQL01000008">
    <property type="protein sequence ID" value="KLN60149.1"/>
    <property type="molecule type" value="Genomic_DNA"/>
</dbReference>
<gene>
    <name evidence="2" type="ORF">WH96_13245</name>
</gene>
<dbReference type="Proteomes" id="UP000035444">
    <property type="component" value="Unassembled WGS sequence"/>
</dbReference>
<evidence type="ECO:0000313" key="3">
    <source>
        <dbReference type="Proteomes" id="UP000035444"/>
    </source>
</evidence>
<protein>
    <submittedName>
        <fullName evidence="2">Uncharacterized protein</fullName>
    </submittedName>
</protein>
<keyword evidence="3" id="KW-1185">Reference proteome</keyword>
<dbReference type="AlphaFoldDB" id="A0A0H2MC74"/>
<organism evidence="2 3">
    <name type="scientific">Kiloniella spongiae</name>
    <dbReference type="NCBI Taxonomy" id="1489064"/>
    <lineage>
        <taxon>Bacteria</taxon>
        <taxon>Pseudomonadati</taxon>
        <taxon>Pseudomonadota</taxon>
        <taxon>Alphaproteobacteria</taxon>
        <taxon>Rhodospirillales</taxon>
        <taxon>Kiloniellaceae</taxon>
        <taxon>Kiloniella</taxon>
    </lineage>
</organism>